<evidence type="ECO:0008006" key="4">
    <source>
        <dbReference type="Google" id="ProtNLM"/>
    </source>
</evidence>
<evidence type="ECO:0000256" key="1">
    <source>
        <dbReference type="SAM" id="MobiDB-lite"/>
    </source>
</evidence>
<dbReference type="AlphaFoldDB" id="A0A4S8KCV3"/>
<protein>
    <recommendedName>
        <fullName evidence="4">Ubiquitin-like domain-containing protein</fullName>
    </recommendedName>
</protein>
<dbReference type="STRING" id="52838.A0A4S8KCV3"/>
<dbReference type="Gene3D" id="3.10.20.90">
    <property type="entry name" value="Phosphatidylinositol 3-kinase Catalytic Subunit, Chain A, domain 1"/>
    <property type="match status" value="1"/>
</dbReference>
<feature type="region of interest" description="Disordered" evidence="1">
    <location>
        <begin position="37"/>
        <end position="61"/>
    </location>
</feature>
<dbReference type="PANTHER" id="PTHR47290:SF4">
    <property type="entry name" value="RING FINGER PROTEIN"/>
    <property type="match status" value="1"/>
</dbReference>
<keyword evidence="3" id="KW-1185">Reference proteome</keyword>
<accession>A0A4S8KCV3</accession>
<evidence type="ECO:0000313" key="3">
    <source>
        <dbReference type="Proteomes" id="UP000317650"/>
    </source>
</evidence>
<dbReference type="EMBL" id="PYDT01000001">
    <property type="protein sequence ID" value="THU72938.1"/>
    <property type="molecule type" value="Genomic_DNA"/>
</dbReference>
<sequence length="275" mass="30013">MAPARNLLRRYCDGYGGFFDRTGVEVFEISGLMAEKAAQSGGNNEQEEEKQDVERATSEEAGRSYRGWLRLGTGSNPTVGTSRGRRDLVEMNLFSGGPSAGRPIEWSPLQLPGFTAMAPSHPAAATAGYGRTWRLRSPSPSASSLSMAPPPIPSSSLRLSSVATGSEVRVVSPPRRPQAGIWLVLRAAQNQGKQPFLRQISKSYLRMKDGRMTAGALMKYLANKLGLEDGHEVQIYCRGQQVPPSMTLQQIRDQIWCSTEAIADHLLTLDYSRSG</sequence>
<proteinExistence type="predicted"/>
<dbReference type="Proteomes" id="UP000317650">
    <property type="component" value="Chromosome 4"/>
</dbReference>
<name>A0A4S8KCV3_MUSBA</name>
<reference evidence="2 3" key="1">
    <citation type="journal article" date="2019" name="Nat. Plants">
        <title>Genome sequencing of Musa balbisiana reveals subgenome evolution and function divergence in polyploid bananas.</title>
        <authorList>
            <person name="Yao X."/>
        </authorList>
    </citation>
    <scope>NUCLEOTIDE SEQUENCE [LARGE SCALE GENOMIC DNA]</scope>
    <source>
        <strain evidence="3">cv. DH-PKW</strain>
        <tissue evidence="2">Leaves</tissue>
    </source>
</reference>
<gene>
    <name evidence="2" type="ORF">C4D60_Mb04t17490</name>
</gene>
<dbReference type="InterPro" id="IPR044171">
    <property type="entry name" value="LAX2-like"/>
</dbReference>
<organism evidence="2 3">
    <name type="scientific">Musa balbisiana</name>
    <name type="common">Banana</name>
    <dbReference type="NCBI Taxonomy" id="52838"/>
    <lineage>
        <taxon>Eukaryota</taxon>
        <taxon>Viridiplantae</taxon>
        <taxon>Streptophyta</taxon>
        <taxon>Embryophyta</taxon>
        <taxon>Tracheophyta</taxon>
        <taxon>Spermatophyta</taxon>
        <taxon>Magnoliopsida</taxon>
        <taxon>Liliopsida</taxon>
        <taxon>Zingiberales</taxon>
        <taxon>Musaceae</taxon>
        <taxon>Musa</taxon>
    </lineage>
</organism>
<comment type="caution">
    <text evidence="2">The sequence shown here is derived from an EMBL/GenBank/DDBJ whole genome shotgun (WGS) entry which is preliminary data.</text>
</comment>
<evidence type="ECO:0000313" key="2">
    <source>
        <dbReference type="EMBL" id="THU72938.1"/>
    </source>
</evidence>
<dbReference type="PANTHER" id="PTHR47290">
    <property type="entry name" value="RING FINGER PROTEIN"/>
    <property type="match status" value="1"/>
</dbReference>
<feature type="compositionally biased region" description="Basic and acidic residues" evidence="1">
    <location>
        <begin position="52"/>
        <end position="61"/>
    </location>
</feature>